<proteinExistence type="predicted"/>
<feature type="non-terminal residue" evidence="2">
    <location>
        <position position="314"/>
    </location>
</feature>
<dbReference type="InterPro" id="IPR036397">
    <property type="entry name" value="RNaseH_sf"/>
</dbReference>
<dbReference type="PROSITE" id="PS50994">
    <property type="entry name" value="INTEGRASE"/>
    <property type="match status" value="1"/>
</dbReference>
<dbReference type="SUPFAM" id="SSF53098">
    <property type="entry name" value="Ribonuclease H-like"/>
    <property type="match status" value="1"/>
</dbReference>
<evidence type="ECO:0000259" key="1">
    <source>
        <dbReference type="PROSITE" id="PS50994"/>
    </source>
</evidence>
<dbReference type="GO" id="GO:0003676">
    <property type="term" value="F:nucleic acid binding"/>
    <property type="evidence" value="ECO:0007669"/>
    <property type="project" value="InterPro"/>
</dbReference>
<reference evidence="2" key="1">
    <citation type="submission" date="2013-08" db="EMBL/GenBank/DDBJ databases">
        <authorList>
            <person name="Mendez C."/>
            <person name="Richter M."/>
            <person name="Ferrer M."/>
            <person name="Sanchez J."/>
        </authorList>
    </citation>
    <scope>NUCLEOTIDE SEQUENCE</scope>
</reference>
<sequence length="314" mass="35099">MSDAHDPLKRDRWARLRFAIIGGLLAAPPAPGDLQAALNELAARTWRHPLTGLDVRFGASTIQRWFYACRQASDPVAVLRNQVRRDIGSFPSVCPEAAEALRTLYDEHSSWTAQLLHENLQVVLAASTPAVPCPSYPSVRRYLKAHGLNRKRRPRHGIEQILGASTPASEREIRSYEVAYVLQLLHLDFHDGSRKILTRTGERITPQLVAFIDDHSRFMAHAQWYTSEGTEQLVHGFCQALSKVGLPRSLMNDRGSAMMSGEFTAGLAALGITHVPTRPRSPHVNGKQEAWWSRIEGRLLPMLEGEPNLTLDQL</sequence>
<evidence type="ECO:0000313" key="2">
    <source>
        <dbReference type="EMBL" id="EQD51251.1"/>
    </source>
</evidence>
<dbReference type="InterPro" id="IPR001584">
    <property type="entry name" value="Integrase_cat-core"/>
</dbReference>
<name>T0ZSI3_9ZZZZ</name>
<comment type="caution">
    <text evidence="2">The sequence shown here is derived from an EMBL/GenBank/DDBJ whole genome shotgun (WGS) entry which is preliminary data.</text>
</comment>
<dbReference type="Pfam" id="PF00665">
    <property type="entry name" value="rve"/>
    <property type="match status" value="1"/>
</dbReference>
<feature type="domain" description="Integrase catalytic" evidence="1">
    <location>
        <begin position="163"/>
        <end position="314"/>
    </location>
</feature>
<organism evidence="2">
    <name type="scientific">mine drainage metagenome</name>
    <dbReference type="NCBI Taxonomy" id="410659"/>
    <lineage>
        <taxon>unclassified sequences</taxon>
        <taxon>metagenomes</taxon>
        <taxon>ecological metagenomes</taxon>
    </lineage>
</organism>
<gene>
    <name evidence="2" type="ORF">B2A_06961</name>
</gene>
<dbReference type="InterPro" id="IPR012337">
    <property type="entry name" value="RNaseH-like_sf"/>
</dbReference>
<accession>T0ZSI3</accession>
<dbReference type="GO" id="GO:0015074">
    <property type="term" value="P:DNA integration"/>
    <property type="evidence" value="ECO:0007669"/>
    <property type="project" value="InterPro"/>
</dbReference>
<dbReference type="AlphaFoldDB" id="T0ZSI3"/>
<dbReference type="Gene3D" id="3.30.420.10">
    <property type="entry name" value="Ribonuclease H-like superfamily/Ribonuclease H"/>
    <property type="match status" value="1"/>
</dbReference>
<dbReference type="EMBL" id="AUZZ01004973">
    <property type="protein sequence ID" value="EQD51251.1"/>
    <property type="molecule type" value="Genomic_DNA"/>
</dbReference>
<reference evidence="2" key="2">
    <citation type="journal article" date="2014" name="ISME J.">
        <title>Microbial stratification in low pH oxic and suboxic macroscopic growths along an acid mine drainage.</title>
        <authorList>
            <person name="Mendez-Garcia C."/>
            <person name="Mesa V."/>
            <person name="Sprenger R.R."/>
            <person name="Richter M."/>
            <person name="Diez M.S."/>
            <person name="Solano J."/>
            <person name="Bargiela R."/>
            <person name="Golyshina O.V."/>
            <person name="Manteca A."/>
            <person name="Ramos J.L."/>
            <person name="Gallego J.R."/>
            <person name="Llorente I."/>
            <person name="Martins Dos Santos V.A."/>
            <person name="Jensen O.N."/>
            <person name="Pelaez A.I."/>
            <person name="Sanchez J."/>
            <person name="Ferrer M."/>
        </authorList>
    </citation>
    <scope>NUCLEOTIDE SEQUENCE</scope>
</reference>
<protein>
    <submittedName>
        <fullName evidence="2">Integrase, catalytic region</fullName>
    </submittedName>
</protein>